<organism evidence="2">
    <name type="scientific">Tupanvirus soda lake</name>
    <dbReference type="NCBI Taxonomy" id="2126985"/>
    <lineage>
        <taxon>Viruses</taxon>
        <taxon>Varidnaviria</taxon>
        <taxon>Bamfordvirae</taxon>
        <taxon>Nucleocytoviricota</taxon>
        <taxon>Megaviricetes</taxon>
        <taxon>Imitervirales</taxon>
        <taxon>Mimiviridae</taxon>
        <taxon>Megamimivirinae</taxon>
        <taxon>Tupanvirus</taxon>
        <taxon>Tupanvirus salinum</taxon>
    </lineage>
</organism>
<reference evidence="2" key="2">
    <citation type="journal article" date="2018" name="Nat. Commun.">
        <title>Tailed giant Tupanvirus possesses the most complete translational apparatus of the known virosphere.</title>
        <authorList>
            <person name="Abrahao J."/>
            <person name="Silva L."/>
            <person name="Silva L.S."/>
            <person name="Khalil J.Y.B."/>
            <person name="Rodrigues R."/>
            <person name="Arantes T."/>
            <person name="Assis F."/>
            <person name="Boratto P."/>
            <person name="Andrade M."/>
            <person name="Kroon E.G."/>
            <person name="Ribeiro B."/>
            <person name="Bergier I."/>
            <person name="Seligmann H."/>
            <person name="Ghigo E."/>
            <person name="Colson P."/>
            <person name="Levasseur A."/>
            <person name="Kroemer G."/>
            <person name="Raoult D."/>
            <person name="La Scola B."/>
        </authorList>
    </citation>
    <scope>NUCLEOTIDE SEQUENCE [LARGE SCALE GENOMIC DNA]</scope>
    <source>
        <strain evidence="2">Soda lake</strain>
    </source>
</reference>
<reference evidence="2" key="1">
    <citation type="submission" date="2017-01" db="EMBL/GenBank/DDBJ databases">
        <authorList>
            <person name="Assis F.L."/>
            <person name="Abrahao J.S."/>
            <person name="Silva L."/>
            <person name="Khalil J.B."/>
            <person name="Rodrigues R."/>
            <person name="Silva L.S."/>
            <person name="Arantes T."/>
            <person name="Boratto P."/>
            <person name="Andrade M."/>
            <person name="Kroon E.G."/>
            <person name="Ribeiro B."/>
            <person name="Bergier I."/>
            <person name="Seligmann H."/>
            <person name="Ghigo E."/>
            <person name="Colson P."/>
            <person name="Levasseur A."/>
            <person name="Raoult D."/>
            <person name="Scola B.L."/>
        </authorList>
    </citation>
    <scope>NUCLEOTIDE SEQUENCE</scope>
    <source>
        <strain evidence="2">Soda lake</strain>
    </source>
</reference>
<sequence>METSQENKIKVITCTCGKSCPASQAFSIYNRVFCSMECLIPYKKEEDEKRKPKQNNKPMMLPDYGGPACF</sequence>
<dbReference type="KEGG" id="vg:80519322"/>
<proteinExistence type="predicted"/>
<evidence type="ECO:0000313" key="2">
    <source>
        <dbReference type="EMBL" id="QKU35875.1"/>
    </source>
</evidence>
<accession>A0A6N1NNM6</accession>
<dbReference type="RefSeq" id="YP_010782558.1">
    <property type="nucleotide sequence ID" value="NC_075039.1"/>
</dbReference>
<evidence type="ECO:0000256" key="1">
    <source>
        <dbReference type="SAM" id="MobiDB-lite"/>
    </source>
</evidence>
<dbReference type="GeneID" id="80519322"/>
<protein>
    <submittedName>
        <fullName evidence="2">Uncharacterized protein</fullName>
    </submittedName>
</protein>
<feature type="region of interest" description="Disordered" evidence="1">
    <location>
        <begin position="47"/>
        <end position="70"/>
    </location>
</feature>
<name>A0A6N1NNM6_9VIRU</name>
<dbReference type="EMBL" id="KY523104">
    <property type="protein sequence ID" value="QKU35875.1"/>
    <property type="molecule type" value="Genomic_DNA"/>
</dbReference>